<name>A0AA37UTK7_9MICO</name>
<dbReference type="SUPFAM" id="SSF51445">
    <property type="entry name" value="(Trans)glycosidases"/>
    <property type="match status" value="1"/>
</dbReference>
<comment type="caution">
    <text evidence="2">The sequence shown here is derived from an EMBL/GenBank/DDBJ whole genome shotgun (WGS) entry which is preliminary data.</text>
</comment>
<accession>A0AA37UTK7</accession>
<dbReference type="Proteomes" id="UP001157161">
    <property type="component" value="Unassembled WGS sequence"/>
</dbReference>
<dbReference type="PANTHER" id="PTHR10357">
    <property type="entry name" value="ALPHA-AMYLASE FAMILY MEMBER"/>
    <property type="match status" value="1"/>
</dbReference>
<dbReference type="InterPro" id="IPR017853">
    <property type="entry name" value="GH"/>
</dbReference>
<keyword evidence="3" id="KW-1185">Reference proteome</keyword>
<dbReference type="Gene3D" id="3.20.20.80">
    <property type="entry name" value="Glycosidases"/>
    <property type="match status" value="1"/>
</dbReference>
<gene>
    <name evidence="2" type="ORF">GCM10025875_09870</name>
</gene>
<dbReference type="InterPro" id="IPR006047">
    <property type="entry name" value="GH13_cat_dom"/>
</dbReference>
<dbReference type="GO" id="GO:0004556">
    <property type="term" value="F:alpha-amylase activity"/>
    <property type="evidence" value="ECO:0007669"/>
    <property type="project" value="TreeGrafter"/>
</dbReference>
<dbReference type="RefSeq" id="WP_431310126.1">
    <property type="nucleotide sequence ID" value="NZ_BSUM01000001.1"/>
</dbReference>
<protein>
    <recommendedName>
        <fullName evidence="1">Glycosyl hydrolase family 13 catalytic domain-containing protein</fullName>
    </recommendedName>
</protein>
<dbReference type="EMBL" id="BSUM01000001">
    <property type="protein sequence ID" value="GMA30995.1"/>
    <property type="molecule type" value="Genomic_DNA"/>
</dbReference>
<evidence type="ECO:0000313" key="3">
    <source>
        <dbReference type="Proteomes" id="UP001157161"/>
    </source>
</evidence>
<dbReference type="AlphaFoldDB" id="A0AA37UTK7"/>
<dbReference type="GO" id="GO:0009313">
    <property type="term" value="P:oligosaccharide catabolic process"/>
    <property type="evidence" value="ECO:0007669"/>
    <property type="project" value="TreeGrafter"/>
</dbReference>
<evidence type="ECO:0000313" key="2">
    <source>
        <dbReference type="EMBL" id="GMA30995.1"/>
    </source>
</evidence>
<organism evidence="2 3">
    <name type="scientific">Litorihabitans aurantiacus</name>
    <dbReference type="NCBI Taxonomy" id="1930061"/>
    <lineage>
        <taxon>Bacteria</taxon>
        <taxon>Bacillati</taxon>
        <taxon>Actinomycetota</taxon>
        <taxon>Actinomycetes</taxon>
        <taxon>Micrococcales</taxon>
        <taxon>Beutenbergiaceae</taxon>
        <taxon>Litorihabitans</taxon>
    </lineage>
</organism>
<sequence>MLALPGSAYLYQGEELGLPEATTLEMAVRQDPTIARGGGLGRDGCRVPLPWESAAPAYGFSPTGESWLPQPAVYGRLALDAQKGDPASTYEFYRHALRTRRDYALGSGGLAWIDLDLADVLGLSNGELVVIANTGERQVRLPEGLEPIIASADLDTHADGALYLPGDTTLWARRTHPEPLRKPFGPD</sequence>
<evidence type="ECO:0000259" key="1">
    <source>
        <dbReference type="Pfam" id="PF00128"/>
    </source>
</evidence>
<feature type="domain" description="Glycosyl hydrolase family 13 catalytic" evidence="1">
    <location>
        <begin position="2"/>
        <end position="103"/>
    </location>
</feature>
<dbReference type="PANTHER" id="PTHR10357:SF179">
    <property type="entry name" value="NEUTRAL AND BASIC AMINO ACID TRANSPORT PROTEIN RBAT"/>
    <property type="match status" value="1"/>
</dbReference>
<dbReference type="Pfam" id="PF00128">
    <property type="entry name" value="Alpha-amylase"/>
    <property type="match status" value="1"/>
</dbReference>
<proteinExistence type="predicted"/>
<reference evidence="2" key="1">
    <citation type="journal article" date="2014" name="Int. J. Syst. Evol. Microbiol.">
        <title>Complete genome sequence of Corynebacterium casei LMG S-19264T (=DSM 44701T), isolated from a smear-ripened cheese.</title>
        <authorList>
            <consortium name="US DOE Joint Genome Institute (JGI-PGF)"/>
            <person name="Walter F."/>
            <person name="Albersmeier A."/>
            <person name="Kalinowski J."/>
            <person name="Ruckert C."/>
        </authorList>
    </citation>
    <scope>NUCLEOTIDE SEQUENCE</scope>
    <source>
        <strain evidence="2">NBRC 112290</strain>
    </source>
</reference>
<reference evidence="2" key="2">
    <citation type="submission" date="2023-02" db="EMBL/GenBank/DDBJ databases">
        <authorList>
            <person name="Sun Q."/>
            <person name="Mori K."/>
        </authorList>
    </citation>
    <scope>NUCLEOTIDE SEQUENCE</scope>
    <source>
        <strain evidence="2">NBRC 112290</strain>
    </source>
</reference>